<dbReference type="EnsemblPlants" id="AES77997">
    <property type="protein sequence ID" value="AES77997"/>
    <property type="gene ID" value="MTR_7g022780"/>
</dbReference>
<protein>
    <submittedName>
        <fullName evidence="2 3">Uncharacterized protein</fullName>
    </submittedName>
</protein>
<gene>
    <name evidence="2" type="ordered locus">MTR_7g022780</name>
</gene>
<evidence type="ECO:0000313" key="3">
    <source>
        <dbReference type="EnsemblPlants" id="AES77997"/>
    </source>
</evidence>
<keyword evidence="1" id="KW-0175">Coiled coil</keyword>
<organism evidence="2 4">
    <name type="scientific">Medicago truncatula</name>
    <name type="common">Barrel medic</name>
    <name type="synonym">Medicago tribuloides</name>
    <dbReference type="NCBI Taxonomy" id="3880"/>
    <lineage>
        <taxon>Eukaryota</taxon>
        <taxon>Viridiplantae</taxon>
        <taxon>Streptophyta</taxon>
        <taxon>Embryophyta</taxon>
        <taxon>Tracheophyta</taxon>
        <taxon>Spermatophyta</taxon>
        <taxon>Magnoliopsida</taxon>
        <taxon>eudicotyledons</taxon>
        <taxon>Gunneridae</taxon>
        <taxon>Pentapetalae</taxon>
        <taxon>rosids</taxon>
        <taxon>fabids</taxon>
        <taxon>Fabales</taxon>
        <taxon>Fabaceae</taxon>
        <taxon>Papilionoideae</taxon>
        <taxon>50 kb inversion clade</taxon>
        <taxon>NPAAA clade</taxon>
        <taxon>Hologalegina</taxon>
        <taxon>IRL clade</taxon>
        <taxon>Trifolieae</taxon>
        <taxon>Medicago</taxon>
    </lineage>
</organism>
<reference evidence="2 4" key="1">
    <citation type="journal article" date="2011" name="Nature">
        <title>The Medicago genome provides insight into the evolution of rhizobial symbioses.</title>
        <authorList>
            <person name="Young N.D."/>
            <person name="Debelle F."/>
            <person name="Oldroyd G.E."/>
            <person name="Geurts R."/>
            <person name="Cannon S.B."/>
            <person name="Udvardi M.K."/>
            <person name="Benedito V.A."/>
            <person name="Mayer K.F."/>
            <person name="Gouzy J."/>
            <person name="Schoof H."/>
            <person name="Van de Peer Y."/>
            <person name="Proost S."/>
            <person name="Cook D.R."/>
            <person name="Meyers B.C."/>
            <person name="Spannagl M."/>
            <person name="Cheung F."/>
            <person name="De Mita S."/>
            <person name="Krishnakumar V."/>
            <person name="Gundlach H."/>
            <person name="Zhou S."/>
            <person name="Mudge J."/>
            <person name="Bharti A.K."/>
            <person name="Murray J.D."/>
            <person name="Naoumkina M.A."/>
            <person name="Rosen B."/>
            <person name="Silverstein K.A."/>
            <person name="Tang H."/>
            <person name="Rombauts S."/>
            <person name="Zhao P.X."/>
            <person name="Zhou P."/>
            <person name="Barbe V."/>
            <person name="Bardou P."/>
            <person name="Bechner M."/>
            <person name="Bellec A."/>
            <person name="Berger A."/>
            <person name="Berges H."/>
            <person name="Bidwell S."/>
            <person name="Bisseling T."/>
            <person name="Choisne N."/>
            <person name="Couloux A."/>
            <person name="Denny R."/>
            <person name="Deshpande S."/>
            <person name="Dai X."/>
            <person name="Doyle J.J."/>
            <person name="Dudez A.M."/>
            <person name="Farmer A.D."/>
            <person name="Fouteau S."/>
            <person name="Franken C."/>
            <person name="Gibelin C."/>
            <person name="Gish J."/>
            <person name="Goldstein S."/>
            <person name="Gonzalez A.J."/>
            <person name="Green P.J."/>
            <person name="Hallab A."/>
            <person name="Hartog M."/>
            <person name="Hua A."/>
            <person name="Humphray S.J."/>
            <person name="Jeong D.H."/>
            <person name="Jing Y."/>
            <person name="Jocker A."/>
            <person name="Kenton S.M."/>
            <person name="Kim D.J."/>
            <person name="Klee K."/>
            <person name="Lai H."/>
            <person name="Lang C."/>
            <person name="Lin S."/>
            <person name="Macmil S.L."/>
            <person name="Magdelenat G."/>
            <person name="Matthews L."/>
            <person name="McCorrison J."/>
            <person name="Monaghan E.L."/>
            <person name="Mun J.H."/>
            <person name="Najar F.Z."/>
            <person name="Nicholson C."/>
            <person name="Noirot C."/>
            <person name="O'Bleness M."/>
            <person name="Paule C.R."/>
            <person name="Poulain J."/>
            <person name="Prion F."/>
            <person name="Qin B."/>
            <person name="Qu C."/>
            <person name="Retzel E.F."/>
            <person name="Riddle C."/>
            <person name="Sallet E."/>
            <person name="Samain S."/>
            <person name="Samson N."/>
            <person name="Sanders I."/>
            <person name="Saurat O."/>
            <person name="Scarpelli C."/>
            <person name="Schiex T."/>
            <person name="Segurens B."/>
            <person name="Severin A.J."/>
            <person name="Sherrier D.J."/>
            <person name="Shi R."/>
            <person name="Sims S."/>
            <person name="Singer S.R."/>
            <person name="Sinharoy S."/>
            <person name="Sterck L."/>
            <person name="Viollet A."/>
            <person name="Wang B.B."/>
            <person name="Wang K."/>
            <person name="Wang M."/>
            <person name="Wang X."/>
            <person name="Warfsmann J."/>
            <person name="Weissenbach J."/>
            <person name="White D.D."/>
            <person name="White J.D."/>
            <person name="Wiley G.B."/>
            <person name="Wincker P."/>
            <person name="Xing Y."/>
            <person name="Yang L."/>
            <person name="Yao Z."/>
            <person name="Ying F."/>
            <person name="Zhai J."/>
            <person name="Zhou L."/>
            <person name="Zuber A."/>
            <person name="Denarie J."/>
            <person name="Dixon R.A."/>
            <person name="May G.D."/>
            <person name="Schwartz D.C."/>
            <person name="Rogers J."/>
            <person name="Quetier F."/>
            <person name="Town C.D."/>
            <person name="Roe B.A."/>
        </authorList>
    </citation>
    <scope>NUCLEOTIDE SEQUENCE [LARGE SCALE GENOMIC DNA]</scope>
    <source>
        <strain evidence="2">A17</strain>
        <strain evidence="3 4">cv. Jemalong A17</strain>
    </source>
</reference>
<keyword evidence="4" id="KW-1185">Reference proteome</keyword>
<dbReference type="HOGENOM" id="CLU_1273929_0_0_1"/>
<proteinExistence type="predicted"/>
<reference evidence="3" key="3">
    <citation type="submission" date="2015-04" db="UniProtKB">
        <authorList>
            <consortium name="EnsemblPlants"/>
        </authorList>
    </citation>
    <scope>IDENTIFICATION</scope>
    <source>
        <strain evidence="3">cv. Jemalong A17</strain>
    </source>
</reference>
<evidence type="ECO:0000313" key="4">
    <source>
        <dbReference type="Proteomes" id="UP000002051"/>
    </source>
</evidence>
<dbReference type="Proteomes" id="UP000002051">
    <property type="component" value="Unassembled WGS sequence"/>
</dbReference>
<evidence type="ECO:0000256" key="1">
    <source>
        <dbReference type="SAM" id="Coils"/>
    </source>
</evidence>
<dbReference type="AlphaFoldDB" id="G7KVN0"/>
<feature type="coiled-coil region" evidence="1">
    <location>
        <begin position="4"/>
        <end position="112"/>
    </location>
</feature>
<name>G7KVN0_MEDTR</name>
<dbReference type="EMBL" id="CM001223">
    <property type="protein sequence ID" value="AES77997.1"/>
    <property type="molecule type" value="Genomic_DNA"/>
</dbReference>
<reference evidence="2 4" key="2">
    <citation type="journal article" date="2014" name="BMC Genomics">
        <title>An improved genome release (version Mt4.0) for the model legume Medicago truncatula.</title>
        <authorList>
            <person name="Tang H."/>
            <person name="Krishnakumar V."/>
            <person name="Bidwell S."/>
            <person name="Rosen B."/>
            <person name="Chan A."/>
            <person name="Zhou S."/>
            <person name="Gentzbittel L."/>
            <person name="Childs K.L."/>
            <person name="Yandell M."/>
            <person name="Gundlach H."/>
            <person name="Mayer K.F."/>
            <person name="Schwartz D.C."/>
            <person name="Town C.D."/>
        </authorList>
    </citation>
    <scope>GENOME REANNOTATION</scope>
    <source>
        <strain evidence="3 4">cv. Jemalong A17</strain>
    </source>
</reference>
<evidence type="ECO:0000313" key="2">
    <source>
        <dbReference type="EMBL" id="AES77997.1"/>
    </source>
</evidence>
<sequence>MHDTHLLQSQLKAALKNIAKLELELDSRKKGMHLLGELVRMHKKEVQKLMSEMHNWQTKFSSEKGELNFNIACLSNMKIQLTSKLEDCESRNKELENKLGQYEAEKLKSRRIGRTWSKNAYYIEDVNRKLGMVTIERDDLDAKIDNLKVKICSRNSKIIKKKKYIHESNASLRALVVEYESALNKVDKLKLRVEELEKENRKGKEMEGLEKKKKRKE</sequence>
<accession>G7KVN0</accession>
<dbReference type="PaxDb" id="3880-AES77997"/>
<feature type="coiled-coil region" evidence="1">
    <location>
        <begin position="172"/>
        <end position="206"/>
    </location>
</feature>